<dbReference type="EMBL" id="MU089610">
    <property type="protein sequence ID" value="KAF7850455.1"/>
    <property type="molecule type" value="Genomic_DNA"/>
</dbReference>
<comment type="caution">
    <text evidence="1">The sequence shown here is derived from an EMBL/GenBank/DDBJ whole genome shotgun (WGS) entry which is preliminary data.</text>
</comment>
<dbReference type="Proteomes" id="UP000806378">
    <property type="component" value="Unassembled WGS sequence"/>
</dbReference>
<proteinExistence type="predicted"/>
<dbReference type="AlphaFoldDB" id="A0A8T0CWQ5"/>
<dbReference type="Gramene" id="rna-gnl|WGS:JABURB|Cocit.L5468.1">
    <property type="protein sequence ID" value="cds-KAF7850455.1"/>
    <property type="gene ID" value="gene-BT93_L5468"/>
</dbReference>
<keyword evidence="2" id="KW-1185">Reference proteome</keyword>
<reference evidence="1" key="1">
    <citation type="submission" date="2020-05" db="EMBL/GenBank/DDBJ databases">
        <title>WGS assembly of Corymbia citriodora subspecies variegata.</title>
        <authorList>
            <person name="Barry K."/>
            <person name="Hundley H."/>
            <person name="Shu S."/>
            <person name="Jenkins J."/>
            <person name="Grimwood J."/>
            <person name="Baten A."/>
        </authorList>
    </citation>
    <scope>NUCLEOTIDE SEQUENCE</scope>
    <source>
        <strain evidence="1">CV2-018</strain>
    </source>
</reference>
<dbReference type="EMBL" id="MU089610">
    <property type="protein sequence ID" value="KAF7850456.1"/>
    <property type="molecule type" value="Genomic_DNA"/>
</dbReference>
<evidence type="ECO:0000313" key="2">
    <source>
        <dbReference type="Proteomes" id="UP000806378"/>
    </source>
</evidence>
<protein>
    <submittedName>
        <fullName evidence="1">Uncharacterized protein</fullName>
    </submittedName>
</protein>
<gene>
    <name evidence="1" type="ORF">BT93_L5468</name>
</gene>
<name>A0A8T0CWQ5_CORYI</name>
<dbReference type="Gramene" id="rna-gnl|WGS:JABURB|Cocit.L5468.2">
    <property type="protein sequence ID" value="cds-KAF7850456.1"/>
    <property type="gene ID" value="gene-BT93_L5468"/>
</dbReference>
<evidence type="ECO:0000313" key="1">
    <source>
        <dbReference type="EMBL" id="KAF7850455.1"/>
    </source>
</evidence>
<sequence>MTKFWIIKRHACPFLTILHGSNPAIRSFKSVLSQAKRSKIEWTQHRYERLHTIDKKRPKEL</sequence>
<accession>A0A8T0CWQ5</accession>
<organism evidence="1 2">
    <name type="scientific">Corymbia citriodora subsp. variegata</name>
    <dbReference type="NCBI Taxonomy" id="360336"/>
    <lineage>
        <taxon>Eukaryota</taxon>
        <taxon>Viridiplantae</taxon>
        <taxon>Streptophyta</taxon>
        <taxon>Embryophyta</taxon>
        <taxon>Tracheophyta</taxon>
        <taxon>Spermatophyta</taxon>
        <taxon>Magnoliopsida</taxon>
        <taxon>eudicotyledons</taxon>
        <taxon>Gunneridae</taxon>
        <taxon>Pentapetalae</taxon>
        <taxon>rosids</taxon>
        <taxon>malvids</taxon>
        <taxon>Myrtales</taxon>
        <taxon>Myrtaceae</taxon>
        <taxon>Myrtoideae</taxon>
        <taxon>Eucalypteae</taxon>
        <taxon>Corymbia</taxon>
    </lineage>
</organism>